<accession>A0A2S9VEQ7</accession>
<dbReference type="InterPro" id="IPR053802">
    <property type="entry name" value="DUF6950"/>
</dbReference>
<evidence type="ECO:0000259" key="2">
    <source>
        <dbReference type="Pfam" id="PF22262"/>
    </source>
</evidence>
<evidence type="ECO:0000313" key="4">
    <source>
        <dbReference type="Proteomes" id="UP000238949"/>
    </source>
</evidence>
<feature type="transmembrane region" description="Helical" evidence="1">
    <location>
        <begin position="98"/>
        <end position="117"/>
    </location>
</feature>
<protein>
    <recommendedName>
        <fullName evidence="2">DUF6950 domain-containing protein</fullName>
    </recommendedName>
</protein>
<dbReference type="Pfam" id="PF22262">
    <property type="entry name" value="DUF6950"/>
    <property type="match status" value="1"/>
</dbReference>
<keyword evidence="1" id="KW-0472">Membrane</keyword>
<keyword evidence="1" id="KW-1133">Transmembrane helix</keyword>
<keyword evidence="1" id="KW-0812">Transmembrane</keyword>
<dbReference type="Proteomes" id="UP000238949">
    <property type="component" value="Unassembled WGS sequence"/>
</dbReference>
<dbReference type="OrthoDB" id="6586924at2"/>
<reference evidence="4" key="1">
    <citation type="journal article" date="2020" name="Int. J. Syst. Evol. Microbiol.">
        <title>Alteromonas alba sp. nov., a marine bacterium isolated from the seawater of the West Pacific Ocean.</title>
        <authorList>
            <person name="Sun C."/>
            <person name="Wu Y.-H."/>
            <person name="Xamxidin M."/>
            <person name="Cheng H."/>
            <person name="Xu X.-W."/>
        </authorList>
    </citation>
    <scope>NUCLEOTIDE SEQUENCE [LARGE SCALE GENOMIC DNA]</scope>
    <source>
        <strain evidence="4">190</strain>
    </source>
</reference>
<name>A0A2S9VEQ7_9ALTE</name>
<proteinExistence type="predicted"/>
<dbReference type="EMBL" id="PVNP01000030">
    <property type="protein sequence ID" value="PRO74943.1"/>
    <property type="molecule type" value="Genomic_DNA"/>
</dbReference>
<keyword evidence="4" id="KW-1185">Reference proteome</keyword>
<comment type="caution">
    <text evidence="3">The sequence shown here is derived from an EMBL/GenBank/DDBJ whole genome shotgun (WGS) entry which is preliminary data.</text>
</comment>
<gene>
    <name evidence="3" type="ORF">C6Y40_03880</name>
</gene>
<organism evidence="3 4">
    <name type="scientific">Alteromonas alba</name>
    <dbReference type="NCBI Taxonomy" id="2079529"/>
    <lineage>
        <taxon>Bacteria</taxon>
        <taxon>Pseudomonadati</taxon>
        <taxon>Pseudomonadota</taxon>
        <taxon>Gammaproteobacteria</taxon>
        <taxon>Alteromonadales</taxon>
        <taxon>Alteromonadaceae</taxon>
        <taxon>Alteromonas/Salinimonas group</taxon>
        <taxon>Alteromonas</taxon>
    </lineage>
</organism>
<dbReference type="AlphaFoldDB" id="A0A2S9VEQ7"/>
<dbReference type="RefSeq" id="WP_105933431.1">
    <property type="nucleotide sequence ID" value="NZ_PVNP01000030.1"/>
</dbReference>
<feature type="domain" description="DUF6950" evidence="2">
    <location>
        <begin position="1"/>
        <end position="136"/>
    </location>
</feature>
<evidence type="ECO:0000313" key="3">
    <source>
        <dbReference type="EMBL" id="PRO74943.1"/>
    </source>
</evidence>
<sequence>MRLPDWLDSTNSYLETCRTKQFVWGEHDCCLFAAEVAKRITGIDYAQDFRGHYSTEKGALRAIRKYGAGNLPDTVNKYLGEPVPPLLLRRGDAALMKVDGLIGYAIGVCWVGGLVYVGQNGLVSMPLNYAICGWRVG</sequence>
<evidence type="ECO:0000256" key="1">
    <source>
        <dbReference type="SAM" id="Phobius"/>
    </source>
</evidence>